<evidence type="ECO:0000313" key="2">
    <source>
        <dbReference type="Proteomes" id="UP001138768"/>
    </source>
</evidence>
<name>A0A9X0WCP3_9GAMM</name>
<dbReference type="Proteomes" id="UP001138768">
    <property type="component" value="Unassembled WGS sequence"/>
</dbReference>
<organism evidence="1 2">
    <name type="scientific">Lamprobacter modestohalophilus</name>
    <dbReference type="NCBI Taxonomy" id="1064514"/>
    <lineage>
        <taxon>Bacteria</taxon>
        <taxon>Pseudomonadati</taxon>
        <taxon>Pseudomonadota</taxon>
        <taxon>Gammaproteobacteria</taxon>
        <taxon>Chromatiales</taxon>
        <taxon>Chromatiaceae</taxon>
        <taxon>Lamprobacter</taxon>
    </lineage>
</organism>
<dbReference type="RefSeq" id="WP_200248066.1">
    <property type="nucleotide sequence ID" value="NZ_JAXUFI010000027.1"/>
</dbReference>
<comment type="caution">
    <text evidence="1">The sequence shown here is derived from an EMBL/GenBank/DDBJ whole genome shotgun (WGS) entry which is preliminary data.</text>
</comment>
<keyword evidence="2" id="KW-1185">Reference proteome</keyword>
<dbReference type="EMBL" id="NRRY01000047">
    <property type="protein sequence ID" value="MBK1620735.1"/>
    <property type="molecule type" value="Genomic_DNA"/>
</dbReference>
<evidence type="ECO:0000313" key="1">
    <source>
        <dbReference type="EMBL" id="MBK1620735.1"/>
    </source>
</evidence>
<proteinExistence type="predicted"/>
<gene>
    <name evidence="1" type="ORF">CKO42_20335</name>
</gene>
<sequence length="128" mass="13075">MTSGVGLSETATALINCAAERGERLLGANVHIPCVRGPIVDPIALAAAGPVEQAQVAMVWLACGLDFQIAEYDAMYKALEDLKLDATRMVGMGISPRMTEGSKESGVAVWLAAAAGRTITAAGCGALG</sequence>
<reference evidence="1 2" key="1">
    <citation type="journal article" date="2020" name="Microorganisms">
        <title>Osmotic Adaptation and Compatible Solute Biosynthesis of Phototrophic Bacteria as Revealed from Genome Analyses.</title>
        <authorList>
            <person name="Imhoff J.F."/>
            <person name="Rahn T."/>
            <person name="Kunzel S."/>
            <person name="Keller A."/>
            <person name="Neulinger S.C."/>
        </authorList>
    </citation>
    <scope>NUCLEOTIDE SEQUENCE [LARGE SCALE GENOMIC DNA]</scope>
    <source>
        <strain evidence="1 2">DSM 25653</strain>
    </source>
</reference>
<protein>
    <submittedName>
        <fullName evidence="1">Uncharacterized protein</fullName>
    </submittedName>
</protein>
<accession>A0A9X0WCP3</accession>
<dbReference type="AlphaFoldDB" id="A0A9X0WCP3"/>